<dbReference type="InterPro" id="IPR000172">
    <property type="entry name" value="GMC_OxRdtase_N"/>
</dbReference>
<dbReference type="InterPro" id="IPR007867">
    <property type="entry name" value="GMC_OxRtase_C"/>
</dbReference>
<accession>A0ABM1MCW2</accession>
<name>A0ABM1MCW2_NICVS</name>
<sequence length="619" mass="68605">MARVLVVLACLWACANCKLNVDVDYFTKMLIQEQEEALKYNLPINAHSYNGYNLDPYSLPNGTETYDYIIIGSGSGGSVVTQQLSEIDGIKGLLLEAGSHEDDFVDVPGMAFFAQGTKYNWNYGTVPQKKSCLGLKGKKCMLQRGKGFGGTTLINGLVYSRGSPVDYDNWAAGGNPGWSYKDVLPVFKELENSHINGDPGYHGTKGLMNVEYSKFDSPHLNAFLASNVELGRKEIDYNGREQLGVSKAQLNTLNGRRLTTGKAFISKVNCKNMKLSDNSYVTRILINPKTKTAFGVQYIKDNKFHVALAKREVILSAGTVASPQILMLSGIGPQKHLKEMGIETINDLQVGDNYKDHPCFYGLNILSNVSIPLKPMHGYVEDYLKGDGVLTLPGNNAGVGFFKTNFSKIPQADIEIMLISPNRSDAFFQKGFGFTDSSNKALIEGVDPTKTFTMYIDVLKAKSTGYLRLKSKNPFDYPTVNTKFLEDDDDHDIKTIYYAINLILEMLETKAMKAIDAKLGKVVLPECKDFEYLSKDYWYCTIRYLSDSLYHPVGTCKMGPDPKKGAVVDNKLRVHGIKNLRVADGSVFPDSLAGHPSNPIMMVAAKLVKFLKEDLKLKN</sequence>
<evidence type="ECO:0000313" key="5">
    <source>
        <dbReference type="RefSeq" id="XP_017772412.1"/>
    </source>
</evidence>
<gene>
    <name evidence="5" type="primary">LOC108559591</name>
</gene>
<dbReference type="SUPFAM" id="SSF51905">
    <property type="entry name" value="FAD/NAD(P)-binding domain"/>
    <property type="match status" value="1"/>
</dbReference>
<dbReference type="Pfam" id="PF05199">
    <property type="entry name" value="GMC_oxred_C"/>
    <property type="match status" value="1"/>
</dbReference>
<protein>
    <submittedName>
        <fullName evidence="5">Glucose dehydrogenase [FAD, quinone]-like</fullName>
    </submittedName>
</protein>
<dbReference type="PANTHER" id="PTHR11552:SF158">
    <property type="entry name" value="GH23626P-RELATED"/>
    <property type="match status" value="1"/>
</dbReference>
<dbReference type="RefSeq" id="XP_017772412.1">
    <property type="nucleotide sequence ID" value="XM_017916923.1"/>
</dbReference>
<dbReference type="Gene3D" id="3.50.50.60">
    <property type="entry name" value="FAD/NAD(P)-binding domain"/>
    <property type="match status" value="1"/>
</dbReference>
<evidence type="ECO:0000256" key="1">
    <source>
        <dbReference type="ARBA" id="ARBA00010790"/>
    </source>
</evidence>
<feature type="chain" id="PRO_5047511905" evidence="2">
    <location>
        <begin position="18"/>
        <end position="619"/>
    </location>
</feature>
<dbReference type="Gene3D" id="3.30.560.10">
    <property type="entry name" value="Glucose Oxidase, domain 3"/>
    <property type="match status" value="1"/>
</dbReference>
<dbReference type="PIRSF" id="PIRSF000137">
    <property type="entry name" value="Alcohol_oxidase"/>
    <property type="match status" value="1"/>
</dbReference>
<dbReference type="PROSITE" id="PS00624">
    <property type="entry name" value="GMC_OXRED_2"/>
    <property type="match status" value="1"/>
</dbReference>
<dbReference type="PANTHER" id="PTHR11552">
    <property type="entry name" value="GLUCOSE-METHANOL-CHOLINE GMC OXIDOREDUCTASE"/>
    <property type="match status" value="1"/>
</dbReference>
<feature type="domain" description="Glucose-methanol-choline oxidoreductase N-terminal" evidence="3">
    <location>
        <begin position="318"/>
        <end position="332"/>
    </location>
</feature>
<reference evidence="5" key="1">
    <citation type="submission" date="2025-08" db="UniProtKB">
        <authorList>
            <consortium name="RefSeq"/>
        </authorList>
    </citation>
    <scope>IDENTIFICATION</scope>
    <source>
        <tissue evidence="5">Whole Larva</tissue>
    </source>
</reference>
<evidence type="ECO:0000259" key="3">
    <source>
        <dbReference type="PROSITE" id="PS00624"/>
    </source>
</evidence>
<dbReference type="GeneID" id="108559591"/>
<dbReference type="InterPro" id="IPR012132">
    <property type="entry name" value="GMC_OxRdtase"/>
</dbReference>
<dbReference type="InterPro" id="IPR036188">
    <property type="entry name" value="FAD/NAD-bd_sf"/>
</dbReference>
<dbReference type="Proteomes" id="UP000695000">
    <property type="component" value="Unplaced"/>
</dbReference>
<keyword evidence="2" id="KW-0732">Signal</keyword>
<dbReference type="Pfam" id="PF00732">
    <property type="entry name" value="GMC_oxred_N"/>
    <property type="match status" value="1"/>
</dbReference>
<organism evidence="4 5">
    <name type="scientific">Nicrophorus vespilloides</name>
    <name type="common">Boreal carrion beetle</name>
    <dbReference type="NCBI Taxonomy" id="110193"/>
    <lineage>
        <taxon>Eukaryota</taxon>
        <taxon>Metazoa</taxon>
        <taxon>Ecdysozoa</taxon>
        <taxon>Arthropoda</taxon>
        <taxon>Hexapoda</taxon>
        <taxon>Insecta</taxon>
        <taxon>Pterygota</taxon>
        <taxon>Neoptera</taxon>
        <taxon>Endopterygota</taxon>
        <taxon>Coleoptera</taxon>
        <taxon>Polyphaga</taxon>
        <taxon>Staphyliniformia</taxon>
        <taxon>Silphidae</taxon>
        <taxon>Nicrophorinae</taxon>
        <taxon>Nicrophorus</taxon>
    </lineage>
</organism>
<dbReference type="SUPFAM" id="SSF54373">
    <property type="entry name" value="FAD-linked reductases, C-terminal domain"/>
    <property type="match status" value="1"/>
</dbReference>
<comment type="similarity">
    <text evidence="1">Belongs to the GMC oxidoreductase family.</text>
</comment>
<evidence type="ECO:0000256" key="2">
    <source>
        <dbReference type="SAM" id="SignalP"/>
    </source>
</evidence>
<feature type="signal peptide" evidence="2">
    <location>
        <begin position="1"/>
        <end position="17"/>
    </location>
</feature>
<evidence type="ECO:0000313" key="4">
    <source>
        <dbReference type="Proteomes" id="UP000695000"/>
    </source>
</evidence>
<proteinExistence type="inferred from homology"/>
<keyword evidence="4" id="KW-1185">Reference proteome</keyword>